<evidence type="ECO:0000256" key="3">
    <source>
        <dbReference type="ARBA" id="ARBA00012856"/>
    </source>
</evidence>
<dbReference type="PANTHER" id="PTHR48069:SF3">
    <property type="entry name" value="DIHYDROFOLATE REDUCTASE"/>
    <property type="match status" value="1"/>
</dbReference>
<organism evidence="11 12">
    <name type="scientific">Ectothiorhodospira magna</name>
    <dbReference type="NCBI Taxonomy" id="867345"/>
    <lineage>
        <taxon>Bacteria</taxon>
        <taxon>Pseudomonadati</taxon>
        <taxon>Pseudomonadota</taxon>
        <taxon>Gammaproteobacteria</taxon>
        <taxon>Chromatiales</taxon>
        <taxon>Ectothiorhodospiraceae</taxon>
        <taxon>Ectothiorhodospira</taxon>
    </lineage>
</organism>
<evidence type="ECO:0000259" key="10">
    <source>
        <dbReference type="PROSITE" id="PS51330"/>
    </source>
</evidence>
<proteinExistence type="inferred from homology"/>
<dbReference type="RefSeq" id="WP_090202847.1">
    <property type="nucleotide sequence ID" value="NZ_FOFO01000002.1"/>
</dbReference>
<dbReference type="Pfam" id="PF00186">
    <property type="entry name" value="DHFR_1"/>
    <property type="match status" value="1"/>
</dbReference>
<dbReference type="PROSITE" id="PS51330">
    <property type="entry name" value="DHFR_2"/>
    <property type="match status" value="1"/>
</dbReference>
<evidence type="ECO:0000256" key="6">
    <source>
        <dbReference type="ARBA" id="ARBA00023002"/>
    </source>
</evidence>
<comment type="similarity">
    <text evidence="2 8 9">Belongs to the dihydrofolate reductase family.</text>
</comment>
<dbReference type="PIRSF" id="PIRSF000194">
    <property type="entry name" value="DHFR"/>
    <property type="match status" value="1"/>
</dbReference>
<evidence type="ECO:0000256" key="5">
    <source>
        <dbReference type="ARBA" id="ARBA00022857"/>
    </source>
</evidence>
<dbReference type="UniPathway" id="UPA00077">
    <property type="reaction ID" value="UER00158"/>
</dbReference>
<sequence>MTDSQPLLTAVVAMDRNRLIGADNRLPWHLPADLAHFKRLTMGGCMLMGRKTFESIGRPLPGRRSLIMTRDPDFQAPGCTVVHDLDQALAAAGAVEEIFVIGGADLFRHLLPLCRRMHLTVIEHAFEGDTFLPQLNETWQEVAREAHDADDKNPYPYTFLTLERRL</sequence>
<dbReference type="GO" id="GO:0004146">
    <property type="term" value="F:dihydrofolate reductase activity"/>
    <property type="evidence" value="ECO:0007669"/>
    <property type="project" value="UniProtKB-EC"/>
</dbReference>
<keyword evidence="6 8" id="KW-0560">Oxidoreductase</keyword>
<evidence type="ECO:0000256" key="4">
    <source>
        <dbReference type="ARBA" id="ARBA00022563"/>
    </source>
</evidence>
<dbReference type="InterPro" id="IPR001796">
    <property type="entry name" value="DHFR_dom"/>
</dbReference>
<dbReference type="PROSITE" id="PS00075">
    <property type="entry name" value="DHFR_1"/>
    <property type="match status" value="1"/>
</dbReference>
<comment type="catalytic activity">
    <reaction evidence="8">
        <text>(6S)-5,6,7,8-tetrahydrofolate + NADP(+) = 7,8-dihydrofolate + NADPH + H(+)</text>
        <dbReference type="Rhea" id="RHEA:15009"/>
        <dbReference type="ChEBI" id="CHEBI:15378"/>
        <dbReference type="ChEBI" id="CHEBI:57451"/>
        <dbReference type="ChEBI" id="CHEBI:57453"/>
        <dbReference type="ChEBI" id="CHEBI:57783"/>
        <dbReference type="ChEBI" id="CHEBI:58349"/>
        <dbReference type="EC" id="1.5.1.3"/>
    </reaction>
</comment>
<evidence type="ECO:0000256" key="9">
    <source>
        <dbReference type="RuleBase" id="RU004474"/>
    </source>
</evidence>
<dbReference type="GO" id="GO:0070401">
    <property type="term" value="F:NADP+ binding"/>
    <property type="evidence" value="ECO:0007669"/>
    <property type="project" value="UniProtKB-ARBA"/>
</dbReference>
<gene>
    <name evidence="11" type="ORF">SAMN05421693_102103</name>
</gene>
<dbReference type="STRING" id="867345.SAMN05421693_102103"/>
<dbReference type="GO" id="GO:0006730">
    <property type="term" value="P:one-carbon metabolic process"/>
    <property type="evidence" value="ECO:0007669"/>
    <property type="project" value="UniProtKB-KW"/>
</dbReference>
<dbReference type="InterPro" id="IPR024072">
    <property type="entry name" value="DHFR-like_dom_sf"/>
</dbReference>
<accession>A0A1H8ZDW2</accession>
<comment type="pathway">
    <text evidence="1 8">Cofactor biosynthesis; tetrahydrofolate biosynthesis; 5,6,7,8-tetrahydrofolate from 7,8-dihydrofolate: step 1/1.</text>
</comment>
<dbReference type="InterPro" id="IPR012259">
    <property type="entry name" value="DHFR"/>
</dbReference>
<dbReference type="Gene3D" id="3.40.430.10">
    <property type="entry name" value="Dihydrofolate Reductase, subunit A"/>
    <property type="match status" value="1"/>
</dbReference>
<name>A0A1H8ZDW2_9GAMM</name>
<evidence type="ECO:0000256" key="2">
    <source>
        <dbReference type="ARBA" id="ARBA00009539"/>
    </source>
</evidence>
<keyword evidence="12" id="KW-1185">Reference proteome</keyword>
<protein>
    <recommendedName>
        <fullName evidence="3 8">Dihydrofolate reductase</fullName>
        <ecNumber evidence="3 8">1.5.1.3</ecNumber>
    </recommendedName>
</protein>
<evidence type="ECO:0000313" key="11">
    <source>
        <dbReference type="EMBL" id="SEP62609.1"/>
    </source>
</evidence>
<dbReference type="GO" id="GO:0046452">
    <property type="term" value="P:dihydrofolate metabolic process"/>
    <property type="evidence" value="ECO:0007669"/>
    <property type="project" value="TreeGrafter"/>
</dbReference>
<dbReference type="EMBL" id="FOFO01000002">
    <property type="protein sequence ID" value="SEP62609.1"/>
    <property type="molecule type" value="Genomic_DNA"/>
</dbReference>
<dbReference type="Proteomes" id="UP000199496">
    <property type="component" value="Unassembled WGS sequence"/>
</dbReference>
<reference evidence="11 12" key="1">
    <citation type="submission" date="2016-10" db="EMBL/GenBank/DDBJ databases">
        <authorList>
            <person name="de Groot N.N."/>
        </authorList>
    </citation>
    <scope>NUCLEOTIDE SEQUENCE [LARGE SCALE GENOMIC DNA]</scope>
    <source>
        <strain evidence="11 12">B7-7</strain>
    </source>
</reference>
<dbReference type="OrthoDB" id="9804315at2"/>
<dbReference type="EC" id="1.5.1.3" evidence="3 8"/>
<dbReference type="GO" id="GO:0005829">
    <property type="term" value="C:cytosol"/>
    <property type="evidence" value="ECO:0007669"/>
    <property type="project" value="TreeGrafter"/>
</dbReference>
<dbReference type="AlphaFoldDB" id="A0A1H8ZDW2"/>
<dbReference type="PRINTS" id="PR00070">
    <property type="entry name" value="DHFR"/>
</dbReference>
<evidence type="ECO:0000313" key="12">
    <source>
        <dbReference type="Proteomes" id="UP000199496"/>
    </source>
</evidence>
<dbReference type="FunFam" id="3.40.430.10:FF:000001">
    <property type="entry name" value="Dihydrofolate reductase"/>
    <property type="match status" value="1"/>
</dbReference>
<feature type="domain" description="DHFR" evidence="10">
    <location>
        <begin position="7"/>
        <end position="164"/>
    </location>
</feature>
<dbReference type="SUPFAM" id="SSF53597">
    <property type="entry name" value="Dihydrofolate reductase-like"/>
    <property type="match status" value="1"/>
</dbReference>
<dbReference type="PANTHER" id="PTHR48069">
    <property type="entry name" value="DIHYDROFOLATE REDUCTASE"/>
    <property type="match status" value="1"/>
</dbReference>
<evidence type="ECO:0000256" key="1">
    <source>
        <dbReference type="ARBA" id="ARBA00004903"/>
    </source>
</evidence>
<keyword evidence="5 8" id="KW-0521">NADP</keyword>
<keyword evidence="4 8" id="KW-0554">One-carbon metabolism</keyword>
<evidence type="ECO:0000256" key="7">
    <source>
        <dbReference type="ARBA" id="ARBA00025067"/>
    </source>
</evidence>
<dbReference type="InterPro" id="IPR017925">
    <property type="entry name" value="DHFR_CS"/>
</dbReference>
<dbReference type="GO" id="GO:0046655">
    <property type="term" value="P:folic acid metabolic process"/>
    <property type="evidence" value="ECO:0007669"/>
    <property type="project" value="TreeGrafter"/>
</dbReference>
<dbReference type="CDD" id="cd00209">
    <property type="entry name" value="DHFR"/>
    <property type="match status" value="1"/>
</dbReference>
<evidence type="ECO:0000256" key="8">
    <source>
        <dbReference type="PIRNR" id="PIRNR000194"/>
    </source>
</evidence>
<comment type="function">
    <text evidence="7 8">Key enzyme in folate metabolism. Catalyzes an essential reaction for de novo glycine and purine synthesis, and for DNA precursor synthesis.</text>
</comment>
<dbReference type="GO" id="GO:0046654">
    <property type="term" value="P:tetrahydrofolate biosynthetic process"/>
    <property type="evidence" value="ECO:0007669"/>
    <property type="project" value="UniProtKB-UniPathway"/>
</dbReference>